<dbReference type="GO" id="GO:0001682">
    <property type="term" value="P:tRNA 5'-leader removal"/>
    <property type="evidence" value="ECO:0007669"/>
    <property type="project" value="UniProtKB-UniRule"/>
</dbReference>
<organism evidence="9 10">
    <name type="scientific">Legionella micdadei</name>
    <name type="common">Tatlockia micdadei</name>
    <dbReference type="NCBI Taxonomy" id="451"/>
    <lineage>
        <taxon>Bacteria</taxon>
        <taxon>Pseudomonadati</taxon>
        <taxon>Pseudomonadota</taxon>
        <taxon>Gammaproteobacteria</taxon>
        <taxon>Legionellales</taxon>
        <taxon>Legionellaceae</taxon>
        <taxon>Legionella</taxon>
    </lineage>
</organism>
<evidence type="ECO:0000313" key="10">
    <source>
        <dbReference type="Proteomes" id="UP000032414"/>
    </source>
</evidence>
<dbReference type="GO" id="GO:0000049">
    <property type="term" value="F:tRNA binding"/>
    <property type="evidence" value="ECO:0007669"/>
    <property type="project" value="UniProtKB-UniRule"/>
</dbReference>
<dbReference type="SUPFAM" id="SSF54211">
    <property type="entry name" value="Ribosomal protein S5 domain 2-like"/>
    <property type="match status" value="1"/>
</dbReference>
<evidence type="ECO:0000256" key="8">
    <source>
        <dbReference type="NCBIfam" id="TIGR00188"/>
    </source>
</evidence>
<evidence type="ECO:0000256" key="3">
    <source>
        <dbReference type="ARBA" id="ARBA00022722"/>
    </source>
</evidence>
<comment type="subunit">
    <text evidence="7">Consists of a catalytic RNA component (M1 or rnpB) and a protein subunit.</text>
</comment>
<dbReference type="InterPro" id="IPR000100">
    <property type="entry name" value="RNase_P"/>
</dbReference>
<dbReference type="Pfam" id="PF00825">
    <property type="entry name" value="Ribonuclease_P"/>
    <property type="match status" value="1"/>
</dbReference>
<name>A0A098GIT8_LEGMI</name>
<evidence type="ECO:0000256" key="7">
    <source>
        <dbReference type="HAMAP-Rule" id="MF_00227"/>
    </source>
</evidence>
<dbReference type="InterPro" id="IPR020539">
    <property type="entry name" value="RNase_P_CS"/>
</dbReference>
<accession>A0A098GIT8</accession>
<evidence type="ECO:0000256" key="2">
    <source>
        <dbReference type="ARBA" id="ARBA00022694"/>
    </source>
</evidence>
<dbReference type="EC" id="3.1.26.5" evidence="7 8"/>
<dbReference type="AlphaFoldDB" id="A0A098GIT8"/>
<dbReference type="PROSITE" id="PS00648">
    <property type="entry name" value="RIBONUCLEASE_P"/>
    <property type="match status" value="1"/>
</dbReference>
<evidence type="ECO:0000256" key="1">
    <source>
        <dbReference type="ARBA" id="ARBA00002663"/>
    </source>
</evidence>
<proteinExistence type="inferred from homology"/>
<dbReference type="Gene3D" id="3.30.230.10">
    <property type="match status" value="1"/>
</dbReference>
<dbReference type="KEGG" id="tmc:LMI_3173"/>
<dbReference type="STRING" id="451.B6N58_14610"/>
<dbReference type="GO" id="GO:0042781">
    <property type="term" value="F:3'-tRNA processing endoribonuclease activity"/>
    <property type="evidence" value="ECO:0007669"/>
    <property type="project" value="TreeGrafter"/>
</dbReference>
<gene>
    <name evidence="7 9" type="primary">rnpA</name>
    <name evidence="9" type="ORF">LMI_3173</name>
</gene>
<keyword evidence="5 7" id="KW-0378">Hydrolase</keyword>
<evidence type="ECO:0000256" key="6">
    <source>
        <dbReference type="ARBA" id="ARBA00022884"/>
    </source>
</evidence>
<dbReference type="EMBL" id="LN614830">
    <property type="protein sequence ID" value="CEG62394.1"/>
    <property type="molecule type" value="Genomic_DNA"/>
</dbReference>
<protein>
    <recommendedName>
        <fullName evidence="7 8">Ribonuclease P protein component</fullName>
        <shortName evidence="7">RNase P protein</shortName>
        <shortName evidence="7">RNaseP protein</shortName>
        <ecNumber evidence="7 8">3.1.26.5</ecNumber>
    </recommendedName>
    <alternativeName>
        <fullName evidence="7">Protein C5</fullName>
    </alternativeName>
</protein>
<comment type="function">
    <text evidence="1 7">RNaseP catalyzes the removal of the 5'-leader sequence from pre-tRNA to produce the mature 5'-terminus. It can also cleave other RNA substrates such as 4.5S RNA. The protein component plays an auxiliary but essential role in vivo by binding to the 5'-leader sequence and broadening the substrate specificity of the ribozyme.</text>
</comment>
<keyword evidence="3 7" id="KW-0540">Nuclease</keyword>
<evidence type="ECO:0000256" key="5">
    <source>
        <dbReference type="ARBA" id="ARBA00022801"/>
    </source>
</evidence>
<reference evidence="10" key="1">
    <citation type="submission" date="2014-09" db="EMBL/GenBank/DDBJ databases">
        <authorList>
            <person name="Gomez-Valero L."/>
        </authorList>
    </citation>
    <scope>NUCLEOTIDE SEQUENCE [LARGE SCALE GENOMIC DNA]</scope>
    <source>
        <strain evidence="10">ATCC33218</strain>
    </source>
</reference>
<keyword evidence="4 7" id="KW-0255">Endonuclease</keyword>
<dbReference type="Proteomes" id="UP000032414">
    <property type="component" value="Chromosome I"/>
</dbReference>
<evidence type="ECO:0000313" key="9">
    <source>
        <dbReference type="EMBL" id="CEG62394.1"/>
    </source>
</evidence>
<dbReference type="GO" id="GO:0004526">
    <property type="term" value="F:ribonuclease P activity"/>
    <property type="evidence" value="ECO:0007669"/>
    <property type="project" value="UniProtKB-UniRule"/>
</dbReference>
<dbReference type="OrthoDB" id="9796422at2"/>
<sequence>MNCFSKTRRLLNKSDYDYVFEQAKKMVTSEFIVLHRANTLGYARLGLALSKKSIPKAHDRNRVKRLLRETFRTARLPAVDVVFIARPGLAEIENKIIIARLSTIWDKLTNSYAT</sequence>
<evidence type="ECO:0000256" key="4">
    <source>
        <dbReference type="ARBA" id="ARBA00022759"/>
    </source>
</evidence>
<dbReference type="InterPro" id="IPR014721">
    <property type="entry name" value="Ribsml_uS5_D2-typ_fold_subgr"/>
</dbReference>
<dbReference type="InterPro" id="IPR020568">
    <property type="entry name" value="Ribosomal_Su5_D2-typ_SF"/>
</dbReference>
<dbReference type="HAMAP" id="MF_00227">
    <property type="entry name" value="RNase_P"/>
    <property type="match status" value="1"/>
</dbReference>
<dbReference type="GO" id="GO:0030677">
    <property type="term" value="C:ribonuclease P complex"/>
    <property type="evidence" value="ECO:0007669"/>
    <property type="project" value="TreeGrafter"/>
</dbReference>
<dbReference type="PANTHER" id="PTHR33992:SF1">
    <property type="entry name" value="RIBONUCLEASE P PROTEIN COMPONENT"/>
    <property type="match status" value="1"/>
</dbReference>
<dbReference type="PANTHER" id="PTHR33992">
    <property type="entry name" value="RIBONUCLEASE P PROTEIN COMPONENT"/>
    <property type="match status" value="1"/>
</dbReference>
<comment type="similarity">
    <text evidence="7">Belongs to the RnpA family.</text>
</comment>
<comment type="catalytic activity">
    <reaction evidence="7">
        <text>Endonucleolytic cleavage of RNA, removing 5'-extranucleotides from tRNA precursor.</text>
        <dbReference type="EC" id="3.1.26.5"/>
    </reaction>
</comment>
<keyword evidence="6 7" id="KW-0694">RNA-binding</keyword>
<dbReference type="HOGENOM" id="CLU_117179_11_0_6"/>
<keyword evidence="2 7" id="KW-0819">tRNA processing</keyword>
<dbReference type="NCBIfam" id="TIGR00188">
    <property type="entry name" value="rnpA"/>
    <property type="match status" value="1"/>
</dbReference>
<dbReference type="RefSeq" id="WP_045100455.1">
    <property type="nucleotide sequence ID" value="NZ_CP020614.1"/>
</dbReference>